<keyword evidence="1" id="KW-0472">Membrane</keyword>
<proteinExistence type="predicted"/>
<evidence type="ECO:0000313" key="3">
    <source>
        <dbReference type="WBParaSite" id="scaffold5276_cov158.g9356"/>
    </source>
</evidence>
<keyword evidence="1" id="KW-0812">Transmembrane</keyword>
<keyword evidence="1" id="KW-1133">Transmembrane helix</keyword>
<sequence>MEQVAGPIWPFNIAILSFSGAALGMWLGLPEIELGVSQKFKGIWFDVIVRGCYDYLLDKEYFSQTSNQPPIDICNFSREKPKTIIIGNEDNR</sequence>
<dbReference type="AlphaFoldDB" id="A0A915MSA2"/>
<feature type="transmembrane region" description="Helical" evidence="1">
    <location>
        <begin position="6"/>
        <end position="29"/>
    </location>
</feature>
<organism evidence="2 3">
    <name type="scientific">Meloidogyne javanica</name>
    <name type="common">Root-knot nematode worm</name>
    <dbReference type="NCBI Taxonomy" id="6303"/>
    <lineage>
        <taxon>Eukaryota</taxon>
        <taxon>Metazoa</taxon>
        <taxon>Ecdysozoa</taxon>
        <taxon>Nematoda</taxon>
        <taxon>Chromadorea</taxon>
        <taxon>Rhabditida</taxon>
        <taxon>Tylenchina</taxon>
        <taxon>Tylenchomorpha</taxon>
        <taxon>Tylenchoidea</taxon>
        <taxon>Meloidogynidae</taxon>
        <taxon>Meloidogyninae</taxon>
        <taxon>Meloidogyne</taxon>
        <taxon>Meloidogyne incognita group</taxon>
    </lineage>
</organism>
<dbReference type="WBParaSite" id="scaffold5276_cov158.g9356">
    <property type="protein sequence ID" value="scaffold5276_cov158.g9356"/>
    <property type="gene ID" value="scaffold5276_cov158.g9356"/>
</dbReference>
<reference evidence="3" key="1">
    <citation type="submission" date="2022-11" db="UniProtKB">
        <authorList>
            <consortium name="WormBaseParasite"/>
        </authorList>
    </citation>
    <scope>IDENTIFICATION</scope>
</reference>
<evidence type="ECO:0000313" key="2">
    <source>
        <dbReference type="Proteomes" id="UP000887561"/>
    </source>
</evidence>
<accession>A0A915MSA2</accession>
<name>A0A915MSA2_MELJA</name>
<protein>
    <submittedName>
        <fullName evidence="3">Uncharacterized protein</fullName>
    </submittedName>
</protein>
<dbReference type="Proteomes" id="UP000887561">
    <property type="component" value="Unplaced"/>
</dbReference>
<evidence type="ECO:0000256" key="1">
    <source>
        <dbReference type="SAM" id="Phobius"/>
    </source>
</evidence>
<keyword evidence="2" id="KW-1185">Reference proteome</keyword>